<protein>
    <submittedName>
        <fullName evidence="1">Uncharacterized protein</fullName>
    </submittedName>
</protein>
<dbReference type="Proteomes" id="UP000664277">
    <property type="component" value="Unassembled WGS sequence"/>
</dbReference>
<gene>
    <name evidence="1" type="ORF">J0M35_10210</name>
</gene>
<proteinExistence type="predicted"/>
<evidence type="ECO:0000313" key="1">
    <source>
        <dbReference type="EMBL" id="MBN8660727.1"/>
    </source>
</evidence>
<evidence type="ECO:0000313" key="2">
    <source>
        <dbReference type="Proteomes" id="UP000664277"/>
    </source>
</evidence>
<dbReference type="EMBL" id="JAFLCK010000013">
    <property type="protein sequence ID" value="MBN8660727.1"/>
    <property type="molecule type" value="Genomic_DNA"/>
</dbReference>
<dbReference type="AlphaFoldDB" id="A0A8J7PAG5"/>
<sequence>MQSTCSGNKVLPIDRSSKQKDKLLRAMVLAEETLFDVEQEHDRADYHQSELVSTSCENARTALTQAVRFYALDKPQRAEKHCCKAWFYLIFARKILEAEFTEHQLGENAFLDLIPTKQSIKREIKALMNELKQELNCIYDSLDPLQEPRQ</sequence>
<reference evidence="1" key="1">
    <citation type="submission" date="2021-02" db="EMBL/GenBank/DDBJ databases">
        <title>Genome-Resolved Metagenomics of a Microbial Community Performing Photosynthetic Biological Nutrient Removal.</title>
        <authorList>
            <person name="Mcdaniel E.A."/>
        </authorList>
    </citation>
    <scope>NUCLEOTIDE SEQUENCE</scope>
    <source>
        <strain evidence="1">UWPOB_OBS1</strain>
    </source>
</reference>
<name>A0A8J7PAG5_9BACT</name>
<comment type="caution">
    <text evidence="1">The sequence shown here is derived from an EMBL/GenBank/DDBJ whole genome shotgun (WGS) entry which is preliminary data.</text>
</comment>
<organism evidence="1 2">
    <name type="scientific">Candidatus Obscuribacter phosphatis</name>
    <dbReference type="NCBI Taxonomy" id="1906157"/>
    <lineage>
        <taxon>Bacteria</taxon>
        <taxon>Bacillati</taxon>
        <taxon>Candidatus Melainabacteria</taxon>
        <taxon>Candidatus Obscuribacterales</taxon>
        <taxon>Candidatus Obscuribacteraceae</taxon>
        <taxon>Candidatus Obscuribacter</taxon>
    </lineage>
</organism>
<accession>A0A8J7PAG5</accession>